<comment type="catalytic activity">
    <reaction evidence="6">
        <text>(5R)-5-hydroxy-L-lysine + GTP = (5R)-5-phosphooxy-L-lysine + GDP + H(+)</text>
        <dbReference type="Rhea" id="RHEA:19049"/>
        <dbReference type="ChEBI" id="CHEBI:15378"/>
        <dbReference type="ChEBI" id="CHEBI:37565"/>
        <dbReference type="ChEBI" id="CHEBI:57882"/>
        <dbReference type="ChEBI" id="CHEBI:58189"/>
        <dbReference type="ChEBI" id="CHEBI:58357"/>
        <dbReference type="EC" id="2.7.1.81"/>
    </reaction>
</comment>
<dbReference type="Pfam" id="PF01636">
    <property type="entry name" value="APH"/>
    <property type="match status" value="2"/>
</dbReference>
<dbReference type="Gene3D" id="3.90.1200.10">
    <property type="match status" value="2"/>
</dbReference>
<evidence type="ECO:0000259" key="11">
    <source>
        <dbReference type="Pfam" id="PF01636"/>
    </source>
</evidence>
<organism evidence="12 13">
    <name type="scientific">Dimorphilus gyrociliatus</name>
    <dbReference type="NCBI Taxonomy" id="2664684"/>
    <lineage>
        <taxon>Eukaryota</taxon>
        <taxon>Metazoa</taxon>
        <taxon>Spiralia</taxon>
        <taxon>Lophotrochozoa</taxon>
        <taxon>Annelida</taxon>
        <taxon>Polychaeta</taxon>
        <taxon>Polychaeta incertae sedis</taxon>
        <taxon>Dinophilidae</taxon>
        <taxon>Dimorphilus</taxon>
    </lineage>
</organism>
<dbReference type="InterPro" id="IPR011009">
    <property type="entry name" value="Kinase-like_dom_sf"/>
</dbReference>
<evidence type="ECO:0000256" key="8">
    <source>
        <dbReference type="ARBA" id="ARBA00038873"/>
    </source>
</evidence>
<comment type="function">
    <text evidence="7">Catalyzes the GTP-dependent phosphorylation of 5-hydroxy-L-lysine.</text>
</comment>
<dbReference type="GO" id="GO:0047992">
    <property type="term" value="F:hydroxylysine kinase activity"/>
    <property type="evidence" value="ECO:0007669"/>
    <property type="project" value="UniProtKB-EC"/>
</dbReference>
<evidence type="ECO:0000256" key="3">
    <source>
        <dbReference type="ARBA" id="ARBA00022490"/>
    </source>
</evidence>
<feature type="domain" description="Aminoglycoside phosphotransferase" evidence="11">
    <location>
        <begin position="625"/>
        <end position="835"/>
    </location>
</feature>
<dbReference type="InterPro" id="IPR002575">
    <property type="entry name" value="Aminoglycoside_PTrfase"/>
</dbReference>
<reference evidence="12 13" key="1">
    <citation type="submission" date="2020-08" db="EMBL/GenBank/DDBJ databases">
        <authorList>
            <person name="Hejnol A."/>
        </authorList>
    </citation>
    <scope>NUCLEOTIDE SEQUENCE [LARGE SCALE GENOMIC DNA]</scope>
</reference>
<dbReference type="SUPFAM" id="SSF56112">
    <property type="entry name" value="Protein kinase-like (PK-like)"/>
    <property type="match status" value="2"/>
</dbReference>
<feature type="compositionally biased region" description="Basic residues" evidence="10">
    <location>
        <begin position="77"/>
        <end position="91"/>
    </location>
</feature>
<dbReference type="AlphaFoldDB" id="A0A7I8W7E7"/>
<evidence type="ECO:0000256" key="4">
    <source>
        <dbReference type="ARBA" id="ARBA00022679"/>
    </source>
</evidence>
<comment type="subcellular location">
    <subcellularLocation>
        <location evidence="1">Cytoplasm</location>
    </subcellularLocation>
</comment>
<comment type="caution">
    <text evidence="12">The sequence shown here is derived from an EMBL/GenBank/DDBJ whole genome shotgun (WGS) entry which is preliminary data.</text>
</comment>
<evidence type="ECO:0000256" key="5">
    <source>
        <dbReference type="ARBA" id="ARBA00022777"/>
    </source>
</evidence>
<evidence type="ECO:0000256" key="9">
    <source>
        <dbReference type="ARBA" id="ARBA00040505"/>
    </source>
</evidence>
<accession>A0A7I8W7E7</accession>
<sequence>MADENGELNGGKNISEMSSIELAMNYKKKLSKRLKNMEEESNQDGEEETKSLKQEDLPSKIQAEKVKDEDPPAKPQVTKKRQRKKPRKRKSSYLLPEEVEARAVVERLKKRPQKKPVPTVRINGSIKNPLSLEICQKTSDIKIERPLKEYDNMTPYACTFCQNRILEEIAQYQDVLYGPYRVKDKEIWFHDECIVWATGVFLLDNGKMFKGEEAKPTLSDEEAGELLQELYGIVEAKLDPLSSFDDCNFRVSNGKLTKESHLSYFKESGYVLKVMNTLNSLNLDHIDGGHQVMIELLKHGMNVPEPITQKTGSYYCLKNINGNIHAVYLLTYLVGDLMESSVCTEKLAYSCGATLSHFHLLLVDLKNKGIETAGRPWSLSNLEKMRSYLDFVDDLEEKKMLRFIHDIFMEKVKSIEDMLPHGVTHGDFNDHNIICKNDEIVGVFDFGECARERLVYDLAICMFYVMIGSKRNEIKDWLKFGKHVINGYQSNRRLEELEKKVLSYCVLARFFQSFAEYWRLLKTNRLDSYTFTITHREAIPKLKDILELGIDATEKLWFDHKNIQMENIQSAKPIVDHNVVKNLLESLYDLALLSIQNLDSQCDCNFKVFVERKETSARNGKTSRDGYIFKILNTVDSELSDHIEGEHIMMHELEKHGISAPKPIPQVTGKLWSIETINSKKHLVRLLTFLPGTLLKDVSFTDNLANNCGTYLATIQNILRNINHEGLESYERAWSLSFIRKYDIFIEAVRDEKIKAILGMIKNEFIKQVYTVQDKLPKGPIHADFNDQNILIENETVTGIFDFGDAQSAPYIYDLAICIFYLTIECKRDKLEDWLQIGKRALEGYEKIRKLKDIEKKVLPLCILGRYLQSISAGWWMKTNDPENEYATMMKNNKYCEQQLIKLVELGINNLQDIWFGN</sequence>
<dbReference type="OrthoDB" id="9973935at2759"/>
<evidence type="ECO:0000256" key="2">
    <source>
        <dbReference type="ARBA" id="ARBA00006219"/>
    </source>
</evidence>
<feature type="compositionally biased region" description="Basic and acidic residues" evidence="10">
    <location>
        <begin position="48"/>
        <end position="72"/>
    </location>
</feature>
<name>A0A7I8W7E7_9ANNE</name>
<evidence type="ECO:0000256" key="7">
    <source>
        <dbReference type="ARBA" id="ARBA00037368"/>
    </source>
</evidence>
<feature type="domain" description="Aminoglycoside phosphotransferase" evidence="11">
    <location>
        <begin position="266"/>
        <end position="470"/>
    </location>
</feature>
<dbReference type="InterPro" id="IPR050249">
    <property type="entry name" value="Pseudomonas-type_ThrB"/>
</dbReference>
<feature type="region of interest" description="Disordered" evidence="10">
    <location>
        <begin position="33"/>
        <end position="93"/>
    </location>
</feature>
<keyword evidence="4" id="KW-0808">Transferase</keyword>
<dbReference type="EMBL" id="CAJFCJ010000021">
    <property type="protein sequence ID" value="CAD5124473.1"/>
    <property type="molecule type" value="Genomic_DNA"/>
</dbReference>
<gene>
    <name evidence="12" type="ORF">DGYR_LOCUS12009</name>
</gene>
<evidence type="ECO:0000256" key="6">
    <source>
        <dbReference type="ARBA" id="ARBA00036820"/>
    </source>
</evidence>
<dbReference type="PANTHER" id="PTHR21064">
    <property type="entry name" value="AMINOGLYCOSIDE PHOSPHOTRANSFERASE DOMAIN-CONTAINING PROTEIN-RELATED"/>
    <property type="match status" value="1"/>
</dbReference>
<evidence type="ECO:0000256" key="10">
    <source>
        <dbReference type="SAM" id="MobiDB-lite"/>
    </source>
</evidence>
<evidence type="ECO:0000256" key="1">
    <source>
        <dbReference type="ARBA" id="ARBA00004496"/>
    </source>
</evidence>
<keyword evidence="5" id="KW-0418">Kinase</keyword>
<keyword evidence="13" id="KW-1185">Reference proteome</keyword>
<comment type="similarity">
    <text evidence="2">Belongs to the aminoglycoside phosphotransferase family.</text>
</comment>
<dbReference type="EC" id="2.7.1.81" evidence="8"/>
<keyword evidence="3" id="KW-0963">Cytoplasm</keyword>
<evidence type="ECO:0000313" key="12">
    <source>
        <dbReference type="EMBL" id="CAD5124473.1"/>
    </source>
</evidence>
<dbReference type="Proteomes" id="UP000549394">
    <property type="component" value="Unassembled WGS sequence"/>
</dbReference>
<proteinExistence type="inferred from homology"/>
<dbReference type="PANTHER" id="PTHR21064:SF1">
    <property type="entry name" value="HYDROXYLYSINE KINASE"/>
    <property type="match status" value="1"/>
</dbReference>
<dbReference type="GO" id="GO:0005737">
    <property type="term" value="C:cytoplasm"/>
    <property type="evidence" value="ECO:0007669"/>
    <property type="project" value="UniProtKB-SubCell"/>
</dbReference>
<evidence type="ECO:0000313" key="13">
    <source>
        <dbReference type="Proteomes" id="UP000549394"/>
    </source>
</evidence>
<protein>
    <recommendedName>
        <fullName evidence="9">Hydroxylysine kinase</fullName>
        <ecNumber evidence="8">2.7.1.81</ecNumber>
    </recommendedName>
</protein>